<dbReference type="GO" id="GO:0004185">
    <property type="term" value="F:serine-type carboxypeptidase activity"/>
    <property type="evidence" value="ECO:0007669"/>
    <property type="project" value="UniProtKB-UniRule"/>
</dbReference>
<evidence type="ECO:0000313" key="9">
    <source>
        <dbReference type="Proteomes" id="UP000246991"/>
    </source>
</evidence>
<evidence type="ECO:0000313" key="8">
    <source>
        <dbReference type="EMBL" id="PWW72038.1"/>
    </source>
</evidence>
<dbReference type="PROSITE" id="PS00131">
    <property type="entry name" value="CARBOXYPEPT_SER_SER"/>
    <property type="match status" value="1"/>
</dbReference>
<dbReference type="PROSITE" id="PS00560">
    <property type="entry name" value="CARBOXYPEPT_SER_HIS"/>
    <property type="match status" value="1"/>
</dbReference>
<evidence type="ECO:0000256" key="3">
    <source>
        <dbReference type="ARBA" id="ARBA00022670"/>
    </source>
</evidence>
<organism evidence="8 9">
    <name type="scientific">Tuber magnatum</name>
    <name type="common">white Piedmont truffle</name>
    <dbReference type="NCBI Taxonomy" id="42249"/>
    <lineage>
        <taxon>Eukaryota</taxon>
        <taxon>Fungi</taxon>
        <taxon>Dikarya</taxon>
        <taxon>Ascomycota</taxon>
        <taxon>Pezizomycotina</taxon>
        <taxon>Pezizomycetes</taxon>
        <taxon>Pezizales</taxon>
        <taxon>Tuberaceae</taxon>
        <taxon>Tuber</taxon>
    </lineage>
</organism>
<dbReference type="OrthoDB" id="443318at2759"/>
<dbReference type="InterPro" id="IPR029058">
    <property type="entry name" value="AB_hydrolase_fold"/>
</dbReference>
<keyword evidence="4 6" id="KW-0378">Hydrolase</keyword>
<keyword evidence="6" id="KW-0732">Signal</keyword>
<evidence type="ECO:0000256" key="1">
    <source>
        <dbReference type="ARBA" id="ARBA00009431"/>
    </source>
</evidence>
<feature type="chain" id="PRO_5016195335" description="Carboxypeptidase" evidence="6">
    <location>
        <begin position="24"/>
        <end position="698"/>
    </location>
</feature>
<gene>
    <name evidence="8" type="ORF">C7212DRAFT_287949</name>
</gene>
<dbReference type="GO" id="GO:0000324">
    <property type="term" value="C:fungal-type vacuole"/>
    <property type="evidence" value="ECO:0007669"/>
    <property type="project" value="TreeGrafter"/>
</dbReference>
<keyword evidence="5" id="KW-0325">Glycoprotein</keyword>
<keyword evidence="2 6" id="KW-0121">Carboxypeptidase</keyword>
<dbReference type="Gene3D" id="3.40.50.1820">
    <property type="entry name" value="alpha/beta hydrolase"/>
    <property type="match status" value="1"/>
</dbReference>
<dbReference type="STRING" id="42249.A0A317SD13"/>
<proteinExistence type="inferred from homology"/>
<comment type="caution">
    <text evidence="8">The sequence shown here is derived from an EMBL/GenBank/DDBJ whole genome shotgun (WGS) entry which is preliminary data.</text>
</comment>
<dbReference type="Pfam" id="PF00450">
    <property type="entry name" value="Peptidase_S10"/>
    <property type="match status" value="1"/>
</dbReference>
<feature type="compositionally biased region" description="Gly residues" evidence="7">
    <location>
        <begin position="645"/>
        <end position="654"/>
    </location>
</feature>
<dbReference type="GO" id="GO:0006508">
    <property type="term" value="P:proteolysis"/>
    <property type="evidence" value="ECO:0007669"/>
    <property type="project" value="UniProtKB-KW"/>
</dbReference>
<sequence>MAPLKVFATSILVLGLSFPFALAAQGYPPPVRGQKEIRSPHNPNVYIRYKNPTSEVCRTVSTKQKQFTGHIHLPPLTLAPVQQNYPINTFFWFVEAQETPESAPLTIWLNGGPGISSLIGMFTELGPCEAVPANRNSITTRARPFSWDRASNMLFIDQPNQVGLSFDVPTNGTIALLDPNGTYRPNTTAPTNTRYYGDLGYTDEQFANLEDYGNVINRIALLNGTFPSGNKEFTANTTEISAMSAWHFLQAWLVNFPQYNPNSTGINLFAESYGGKYGPKFSAYFEEQNERRETGKISKNDTVELHLESLGIINGCVDSAIQTPWYPKYANANPFGIKVINDKVRDAALNDYSKPDGCLARIQKCRSLLNESDPENFGDSDTVNRACDGANTYCDYIRDVYRASGRGYYDIAADRSDPFPYYYYLEYLNNATVQEAIGTPINYTQSNNYVYRAFDSTGDFVRGGEIEDIAYLLGRGVKVSLIYGDRDYICNYMGGEAVSLAIDYPDKAAFQAAGYEDIRVNSSYVGGQVRQHGNFSFVRVYQAGHLVPSYQPETAYVIFDRMIRGLSIATGDKIIRSGSNIYSTTGPPNTNTTLRAPGRPPPVCFVRETTTCSLDQLLMIGGGKGVIYNGVLYNSSSEYSVPPGLGIGGDGGGTQKENENATSEDDGAERGGSVVALGARKASLMALALALAVCIGNL</sequence>
<dbReference type="InterPro" id="IPR018202">
    <property type="entry name" value="Ser_caboxypep_ser_AS"/>
</dbReference>
<dbReference type="SUPFAM" id="SSF53474">
    <property type="entry name" value="alpha/beta-Hydrolases"/>
    <property type="match status" value="1"/>
</dbReference>
<reference evidence="8 9" key="1">
    <citation type="submission" date="2018-03" db="EMBL/GenBank/DDBJ databases">
        <title>Genomes of Pezizomycetes fungi and the evolution of truffles.</title>
        <authorList>
            <person name="Murat C."/>
            <person name="Payen T."/>
            <person name="Noel B."/>
            <person name="Kuo A."/>
            <person name="Martin F.M."/>
        </authorList>
    </citation>
    <scope>NUCLEOTIDE SEQUENCE [LARGE SCALE GENOMIC DNA]</scope>
    <source>
        <strain evidence="8">091103-1</strain>
    </source>
</reference>
<protein>
    <recommendedName>
        <fullName evidence="6">Carboxypeptidase</fullName>
        <ecNumber evidence="6">3.4.16.-</ecNumber>
    </recommendedName>
</protein>
<dbReference type="PRINTS" id="PR00724">
    <property type="entry name" value="CRBOXYPTASEC"/>
</dbReference>
<comment type="similarity">
    <text evidence="1 6">Belongs to the peptidase S10 family.</text>
</comment>
<dbReference type="InterPro" id="IPR001563">
    <property type="entry name" value="Peptidase_S10"/>
</dbReference>
<keyword evidence="9" id="KW-1185">Reference proteome</keyword>
<dbReference type="EC" id="3.4.16.-" evidence="6"/>
<dbReference type="Proteomes" id="UP000246991">
    <property type="component" value="Unassembled WGS sequence"/>
</dbReference>
<dbReference type="AlphaFoldDB" id="A0A317SD13"/>
<evidence type="ECO:0000256" key="5">
    <source>
        <dbReference type="ARBA" id="ARBA00023180"/>
    </source>
</evidence>
<feature type="region of interest" description="Disordered" evidence="7">
    <location>
        <begin position="644"/>
        <end position="670"/>
    </location>
</feature>
<dbReference type="PANTHER" id="PTHR11802">
    <property type="entry name" value="SERINE PROTEASE FAMILY S10 SERINE CARBOXYPEPTIDASE"/>
    <property type="match status" value="1"/>
</dbReference>
<evidence type="ECO:0000256" key="2">
    <source>
        <dbReference type="ARBA" id="ARBA00022645"/>
    </source>
</evidence>
<name>A0A317SD13_9PEZI</name>
<dbReference type="PANTHER" id="PTHR11802:SF404">
    <property type="entry name" value="CARBOXYPEPTIDASE"/>
    <property type="match status" value="1"/>
</dbReference>
<feature type="signal peptide" evidence="6">
    <location>
        <begin position="1"/>
        <end position="23"/>
    </location>
</feature>
<evidence type="ECO:0000256" key="6">
    <source>
        <dbReference type="RuleBase" id="RU361156"/>
    </source>
</evidence>
<accession>A0A317SD13</accession>
<evidence type="ECO:0000256" key="4">
    <source>
        <dbReference type="ARBA" id="ARBA00022801"/>
    </source>
</evidence>
<evidence type="ECO:0000256" key="7">
    <source>
        <dbReference type="SAM" id="MobiDB-lite"/>
    </source>
</evidence>
<dbReference type="EMBL" id="PYWC01000122">
    <property type="protein sequence ID" value="PWW72038.1"/>
    <property type="molecule type" value="Genomic_DNA"/>
</dbReference>
<keyword evidence="3 6" id="KW-0645">Protease</keyword>
<dbReference type="InterPro" id="IPR033124">
    <property type="entry name" value="Ser_caboxypep_his_AS"/>
</dbReference>